<dbReference type="Gene3D" id="1.10.443.10">
    <property type="entry name" value="Intergrase catalytic core"/>
    <property type="match status" value="1"/>
</dbReference>
<proteinExistence type="predicted"/>
<sequence>MLTRHRRVTSVTEVPALSLHNRLPASRTSRRETSSSNATRTQPHTVTAETSHLFATDAVNNGLPLHIAAALLGHLNLDTTRGYTAVFPEHIVTAHQAFIERRRQLRPFEEATVADDDEWADFEEHFLLRRVALGECHRPYGTPCVHEHACTRCRFLRVDPAQLGRINEMTENAEQRLVEAKDRAWLGEVAALEESIKHLRVRQSEAQQRLSHGGNPFAEQRPQ</sequence>
<dbReference type="InterPro" id="IPR013762">
    <property type="entry name" value="Integrase-like_cat_sf"/>
</dbReference>
<accession>A0A5Q5CNQ8</accession>
<evidence type="ECO:0000313" key="3">
    <source>
        <dbReference type="EMBL" id="ABO01055.1"/>
    </source>
</evidence>
<dbReference type="SUPFAM" id="SSF56349">
    <property type="entry name" value="DNA breaking-rejoining enzymes"/>
    <property type="match status" value="1"/>
</dbReference>
<feature type="region of interest" description="Disordered" evidence="2">
    <location>
        <begin position="1"/>
        <end position="47"/>
    </location>
</feature>
<feature type="region of interest" description="Disordered" evidence="2">
    <location>
        <begin position="204"/>
        <end position="223"/>
    </location>
</feature>
<gene>
    <name evidence="3" type="ordered locus">Mjls_5291</name>
</gene>
<reference evidence="3" key="1">
    <citation type="submission" date="2007-02" db="EMBL/GenBank/DDBJ databases">
        <title>Complete sequence of Mycobacterium sp. JLS.</title>
        <authorList>
            <consortium name="US DOE Joint Genome Institute"/>
            <person name="Copeland A."/>
            <person name="Lucas S."/>
            <person name="Lapidus A."/>
            <person name="Barry K."/>
            <person name="Detter J.C."/>
            <person name="Glavina del Rio T."/>
            <person name="Hammon N."/>
            <person name="Israni S."/>
            <person name="Dalin E."/>
            <person name="Tice H."/>
            <person name="Pitluck S."/>
            <person name="Chain P."/>
            <person name="Malfatti S."/>
            <person name="Shin M."/>
            <person name="Vergez L."/>
            <person name="Schmutz J."/>
            <person name="Larimer F."/>
            <person name="Land M."/>
            <person name="Hauser L."/>
            <person name="Kyrpides N."/>
            <person name="Mikhailova N."/>
            <person name="Miller C.D."/>
            <person name="Anderson A.J."/>
            <person name="Sims R.C."/>
            <person name="Richardson P."/>
        </authorList>
    </citation>
    <scope>NUCLEOTIDE SEQUENCE [LARGE SCALE GENOMIC DNA]</scope>
    <source>
        <strain evidence="3">JLS</strain>
    </source>
</reference>
<evidence type="ECO:0000256" key="2">
    <source>
        <dbReference type="SAM" id="MobiDB-lite"/>
    </source>
</evidence>
<dbReference type="InterPro" id="IPR011010">
    <property type="entry name" value="DNA_brk_join_enz"/>
</dbReference>
<protein>
    <recommendedName>
        <fullName evidence="4">Site-specific integrase</fullName>
    </recommendedName>
</protein>
<dbReference type="AlphaFoldDB" id="A0A5Q5CNQ8"/>
<dbReference type="KEGG" id="mjl:Mjls_5291"/>
<organism evidence="3">
    <name type="scientific">Mycobacterium sp. (strain JLS)</name>
    <dbReference type="NCBI Taxonomy" id="164757"/>
    <lineage>
        <taxon>Bacteria</taxon>
        <taxon>Bacillati</taxon>
        <taxon>Actinomycetota</taxon>
        <taxon>Actinomycetes</taxon>
        <taxon>Mycobacteriales</taxon>
        <taxon>Mycobacteriaceae</taxon>
        <taxon>Mycobacterium</taxon>
    </lineage>
</organism>
<keyword evidence="1" id="KW-0233">DNA recombination</keyword>
<evidence type="ECO:0008006" key="4">
    <source>
        <dbReference type="Google" id="ProtNLM"/>
    </source>
</evidence>
<dbReference type="GO" id="GO:0015074">
    <property type="term" value="P:DNA integration"/>
    <property type="evidence" value="ECO:0007669"/>
    <property type="project" value="InterPro"/>
</dbReference>
<evidence type="ECO:0000256" key="1">
    <source>
        <dbReference type="ARBA" id="ARBA00023172"/>
    </source>
</evidence>
<dbReference type="GO" id="GO:0006310">
    <property type="term" value="P:DNA recombination"/>
    <property type="evidence" value="ECO:0007669"/>
    <property type="project" value="UniProtKB-KW"/>
</dbReference>
<name>A0A5Q5CNQ8_MYCSJ</name>
<dbReference type="GO" id="GO:0003677">
    <property type="term" value="F:DNA binding"/>
    <property type="evidence" value="ECO:0007669"/>
    <property type="project" value="InterPro"/>
</dbReference>
<dbReference type="EMBL" id="CP000580">
    <property type="protein sequence ID" value="ABO01055.1"/>
    <property type="molecule type" value="Genomic_DNA"/>
</dbReference>